<feature type="transmembrane region" description="Helical" evidence="4">
    <location>
        <begin position="21"/>
        <end position="41"/>
    </location>
</feature>
<dbReference type="EMBL" id="JGYV01000023">
    <property type="protein sequence ID" value="KFI60158.1"/>
    <property type="molecule type" value="Genomic_DNA"/>
</dbReference>
<keyword evidence="2 5" id="KW-0418">Kinase</keyword>
<evidence type="ECO:0000256" key="1">
    <source>
        <dbReference type="ARBA" id="ARBA00022679"/>
    </source>
</evidence>
<feature type="transmembrane region" description="Helical" evidence="4">
    <location>
        <begin position="88"/>
        <end position="105"/>
    </location>
</feature>
<dbReference type="STRING" id="1688.BCUN_2183"/>
<protein>
    <submittedName>
        <fullName evidence="5">Signal transduction histidine kinase</fullName>
    </submittedName>
</protein>
<sequence length="385" mass="42954">MYMHSLSIADSHTHRRPRLHHPYRALFIVTFIAMDLVQLGFNPHVPGATFFGLAVSIALGALTYSFPIPASIVLILFNCVGEYIMRPYGQFTLFFFMMAATVIAYETTNRWAALTFFALIAYTAMEHVLMPDAMPISSVISYIIFFLLCILLGSFLRWNQERTALLRAALHDQAELRILRNNHLLAAQLHDTLSQDLAAMSLLAQSEAMTDPDNEAWHRMERYSTKTAADMRLLIRQLRDETAEGQGNPSTFASALHGEIHESEQLLADSGFSGTTDVHLDPDEVETGSTVLLALHEVYTNIYKHASQTAPYHVIVQTTDDGMVRIDSTNGTRPTEGAVVPGDNGLASLQTVLRDIGGDCDWSQDGERWHLEVSIPATREMTLVR</sequence>
<dbReference type="Gene3D" id="3.30.565.10">
    <property type="entry name" value="Histidine kinase-like ATPase, C-terminal domain"/>
    <property type="match status" value="1"/>
</dbReference>
<dbReference type="InterPro" id="IPR036890">
    <property type="entry name" value="HATPase_C_sf"/>
</dbReference>
<feature type="transmembrane region" description="Helical" evidence="4">
    <location>
        <begin position="136"/>
        <end position="158"/>
    </location>
</feature>
<keyword evidence="4" id="KW-1133">Transmembrane helix</keyword>
<keyword evidence="4" id="KW-0472">Membrane</keyword>
<keyword evidence="6" id="KW-1185">Reference proteome</keyword>
<accession>A0A087AN08</accession>
<dbReference type="GO" id="GO:0016301">
    <property type="term" value="F:kinase activity"/>
    <property type="evidence" value="ECO:0007669"/>
    <property type="project" value="UniProtKB-KW"/>
</dbReference>
<reference evidence="5 6" key="1">
    <citation type="submission" date="2014-03" db="EMBL/GenBank/DDBJ databases">
        <title>Genomics of Bifidobacteria.</title>
        <authorList>
            <person name="Ventura M."/>
            <person name="Milani C."/>
            <person name="Lugli G.A."/>
        </authorList>
    </citation>
    <scope>NUCLEOTIDE SEQUENCE [LARGE SCALE GENOMIC DNA]</scope>
    <source>
        <strain evidence="5 6">LMG 10738</strain>
    </source>
</reference>
<comment type="caution">
    <text evidence="5">The sequence shown here is derived from an EMBL/GenBank/DDBJ whole genome shotgun (WGS) entry which is preliminary data.</text>
</comment>
<dbReference type="InterPro" id="IPR050482">
    <property type="entry name" value="Sensor_HK_TwoCompSys"/>
</dbReference>
<keyword evidence="3" id="KW-0902">Two-component regulatory system</keyword>
<keyword evidence="4" id="KW-0812">Transmembrane</keyword>
<dbReference type="PANTHER" id="PTHR24421">
    <property type="entry name" value="NITRATE/NITRITE SENSOR PROTEIN NARX-RELATED"/>
    <property type="match status" value="1"/>
</dbReference>
<feature type="transmembrane region" description="Helical" evidence="4">
    <location>
        <begin position="53"/>
        <end position="76"/>
    </location>
</feature>
<organism evidence="5 6">
    <name type="scientific">Bifidobacterium cuniculi</name>
    <dbReference type="NCBI Taxonomy" id="1688"/>
    <lineage>
        <taxon>Bacteria</taxon>
        <taxon>Bacillati</taxon>
        <taxon>Actinomycetota</taxon>
        <taxon>Actinomycetes</taxon>
        <taxon>Bifidobacteriales</taxon>
        <taxon>Bifidobacteriaceae</taxon>
        <taxon>Bifidobacterium</taxon>
    </lineage>
</organism>
<dbReference type="GO" id="GO:0000160">
    <property type="term" value="P:phosphorelay signal transduction system"/>
    <property type="evidence" value="ECO:0007669"/>
    <property type="project" value="UniProtKB-KW"/>
</dbReference>
<evidence type="ECO:0000256" key="2">
    <source>
        <dbReference type="ARBA" id="ARBA00022777"/>
    </source>
</evidence>
<dbReference type="eggNOG" id="COG4585">
    <property type="taxonomic scope" value="Bacteria"/>
</dbReference>
<name>A0A087AN08_9BIFI</name>
<evidence type="ECO:0000313" key="6">
    <source>
        <dbReference type="Proteomes" id="UP000029067"/>
    </source>
</evidence>
<dbReference type="Proteomes" id="UP000029067">
    <property type="component" value="Unassembled WGS sequence"/>
</dbReference>
<gene>
    <name evidence="5" type="ORF">BCUN_2183</name>
</gene>
<evidence type="ECO:0000256" key="4">
    <source>
        <dbReference type="SAM" id="Phobius"/>
    </source>
</evidence>
<evidence type="ECO:0000256" key="3">
    <source>
        <dbReference type="ARBA" id="ARBA00023012"/>
    </source>
</evidence>
<evidence type="ECO:0000313" key="5">
    <source>
        <dbReference type="EMBL" id="KFI60158.1"/>
    </source>
</evidence>
<proteinExistence type="predicted"/>
<dbReference type="AlphaFoldDB" id="A0A087AN08"/>
<keyword evidence="1" id="KW-0808">Transferase</keyword>